<evidence type="ECO:0000313" key="6">
    <source>
        <dbReference type="EMBL" id="OGZ88503.1"/>
    </source>
</evidence>
<keyword evidence="4 5" id="KW-0472">Membrane</keyword>
<organism evidence="6 7">
    <name type="scientific">Candidatus Staskawiczbacteria bacterium RIFOXYD1_FULL_32_13</name>
    <dbReference type="NCBI Taxonomy" id="1802234"/>
    <lineage>
        <taxon>Bacteria</taxon>
        <taxon>Candidatus Staskawicziibacteriota</taxon>
    </lineage>
</organism>
<dbReference type="PANTHER" id="PTHR16950:SF16">
    <property type="entry name" value="ZINC TRANSPORTER ZIP13"/>
    <property type="match status" value="1"/>
</dbReference>
<evidence type="ECO:0000313" key="7">
    <source>
        <dbReference type="Proteomes" id="UP000178935"/>
    </source>
</evidence>
<feature type="transmembrane region" description="Helical" evidence="5">
    <location>
        <begin position="33"/>
        <end position="52"/>
    </location>
</feature>
<gene>
    <name evidence="6" type="ORF">A2561_01535</name>
</gene>
<feature type="transmembrane region" description="Helical" evidence="5">
    <location>
        <begin position="167"/>
        <end position="187"/>
    </location>
</feature>
<reference evidence="6 7" key="1">
    <citation type="journal article" date="2016" name="Nat. Commun.">
        <title>Thousands of microbial genomes shed light on interconnected biogeochemical processes in an aquifer system.</title>
        <authorList>
            <person name="Anantharaman K."/>
            <person name="Brown C.T."/>
            <person name="Hug L.A."/>
            <person name="Sharon I."/>
            <person name="Castelle C.J."/>
            <person name="Probst A.J."/>
            <person name="Thomas B.C."/>
            <person name="Singh A."/>
            <person name="Wilkins M.J."/>
            <person name="Karaoz U."/>
            <person name="Brodie E.L."/>
            <person name="Williams K.H."/>
            <person name="Hubbard S.S."/>
            <person name="Banfield J.F."/>
        </authorList>
    </citation>
    <scope>NUCLEOTIDE SEQUENCE [LARGE SCALE GENOMIC DNA]</scope>
</reference>
<feature type="transmembrane region" description="Helical" evidence="5">
    <location>
        <begin position="64"/>
        <end position="81"/>
    </location>
</feature>
<feature type="transmembrane region" description="Helical" evidence="5">
    <location>
        <begin position="193"/>
        <end position="212"/>
    </location>
</feature>
<keyword evidence="2 5" id="KW-0812">Transmembrane</keyword>
<feature type="transmembrane region" description="Helical" evidence="5">
    <location>
        <begin position="6"/>
        <end position="26"/>
    </location>
</feature>
<dbReference type="InterPro" id="IPR003689">
    <property type="entry name" value="ZIP"/>
</dbReference>
<evidence type="ECO:0000256" key="3">
    <source>
        <dbReference type="ARBA" id="ARBA00022989"/>
    </source>
</evidence>
<dbReference type="Pfam" id="PF02535">
    <property type="entry name" value="Zip"/>
    <property type="match status" value="2"/>
</dbReference>
<dbReference type="Proteomes" id="UP000178935">
    <property type="component" value="Unassembled WGS sequence"/>
</dbReference>
<dbReference type="PANTHER" id="PTHR16950">
    <property type="entry name" value="ZINC TRANSPORTER SLC39A7 HISTIDINE-RICH MEMBRANE PROTEIN KE4"/>
    <property type="match status" value="1"/>
</dbReference>
<sequence length="246" mass="27345">MILLQILLATFSITLCVWIVAFFLILKKDVLPKITLFLVSLSAGALIGGAFLHLLPEASESMDINIVFFITMLAFVLFFFIEKVLHWHHCHKGECNIHTYGYMSLIGDSIHNFIDGLIIAGAFLLDIKIGIATTLAIALHEIPQEIGDFGVLIHAGFEKIKALTLNYIVALMVVIGGILGYFVSFYSENITTYLIPFAAGGFIYIAASDLMPEARKEKNLKKSIVSFLFFITGILLMYLMKFIVIA</sequence>
<evidence type="ECO:0000256" key="4">
    <source>
        <dbReference type="ARBA" id="ARBA00023136"/>
    </source>
</evidence>
<evidence type="ECO:0008006" key="8">
    <source>
        <dbReference type="Google" id="ProtNLM"/>
    </source>
</evidence>
<comment type="caution">
    <text evidence="6">The sequence shown here is derived from an EMBL/GenBank/DDBJ whole genome shotgun (WGS) entry which is preliminary data.</text>
</comment>
<evidence type="ECO:0000256" key="5">
    <source>
        <dbReference type="SAM" id="Phobius"/>
    </source>
</evidence>
<dbReference type="AlphaFoldDB" id="A0A1G2JNH2"/>
<keyword evidence="3 5" id="KW-1133">Transmembrane helix</keyword>
<feature type="transmembrane region" description="Helical" evidence="5">
    <location>
        <begin position="224"/>
        <end position="245"/>
    </location>
</feature>
<proteinExistence type="predicted"/>
<evidence type="ECO:0000256" key="2">
    <source>
        <dbReference type="ARBA" id="ARBA00022692"/>
    </source>
</evidence>
<accession>A0A1G2JNH2</accession>
<name>A0A1G2JNH2_9BACT</name>
<dbReference type="EMBL" id="MHPU01000021">
    <property type="protein sequence ID" value="OGZ88503.1"/>
    <property type="molecule type" value="Genomic_DNA"/>
</dbReference>
<dbReference type="GO" id="GO:0046873">
    <property type="term" value="F:metal ion transmembrane transporter activity"/>
    <property type="evidence" value="ECO:0007669"/>
    <property type="project" value="InterPro"/>
</dbReference>
<dbReference type="GO" id="GO:0016020">
    <property type="term" value="C:membrane"/>
    <property type="evidence" value="ECO:0007669"/>
    <property type="project" value="UniProtKB-SubCell"/>
</dbReference>
<evidence type="ECO:0000256" key="1">
    <source>
        <dbReference type="ARBA" id="ARBA00004141"/>
    </source>
</evidence>
<comment type="subcellular location">
    <subcellularLocation>
        <location evidence="1">Membrane</location>
        <topology evidence="1">Multi-pass membrane protein</topology>
    </subcellularLocation>
</comment>
<protein>
    <recommendedName>
        <fullName evidence="8">ZIP family metal transporter</fullName>
    </recommendedName>
</protein>